<name>A0AAE5W7W4_STACR</name>
<evidence type="ECO:0000313" key="2">
    <source>
        <dbReference type="Proteomes" id="UP000242704"/>
    </source>
</evidence>
<organism evidence="1 2">
    <name type="scientific">Staphylococcus chromogenes</name>
    <name type="common">Staphylococcus hyicus subsp. chromogenes</name>
    <dbReference type="NCBI Taxonomy" id="46126"/>
    <lineage>
        <taxon>Bacteria</taxon>
        <taxon>Bacillati</taxon>
        <taxon>Bacillota</taxon>
        <taxon>Bacilli</taxon>
        <taxon>Bacillales</taxon>
        <taxon>Staphylococcaceae</taxon>
        <taxon>Staphylococcus</taxon>
    </lineage>
</organism>
<evidence type="ECO:0008006" key="3">
    <source>
        <dbReference type="Google" id="ProtNLM"/>
    </source>
</evidence>
<reference evidence="1 2" key="1">
    <citation type="journal article" date="2016" name="Front. Microbiol.">
        <title>Comprehensive Phylogenetic Analysis of Bovine Non-aureus Staphylococci Species Based on Whole-Genome Sequencing.</title>
        <authorList>
            <person name="Naushad S."/>
            <person name="Barkema H.W."/>
            <person name="Luby C."/>
            <person name="Condas L.A."/>
            <person name="Nobrega D.B."/>
            <person name="Carson D.A."/>
            <person name="De Buck J."/>
        </authorList>
    </citation>
    <scope>NUCLEOTIDE SEQUENCE [LARGE SCALE GENOMIC DNA]</scope>
    <source>
        <strain evidence="1 2">SNUC 505</strain>
    </source>
</reference>
<sequence length="167" mass="19633">MLEKLLSQHQIDVSNIEVTGCFYHLNTNYETSKTIEGIYRFKPNECPYCTNQNSKMFKLYKYQTVKIKLKSEPILPTVLVLKKPAFKCLHCMRNFNSQVDFVDKHCNISNDLKDYIFELLQVRPKLSHKQISMKTHVSQNRIAYLNTLLKEQNIKESNSQITDCDFS</sequence>
<dbReference type="RefSeq" id="WP_103159615.1">
    <property type="nucleotide sequence ID" value="NZ_BMDK01000001.1"/>
</dbReference>
<accession>A0AAE5W7W4</accession>
<dbReference type="Proteomes" id="UP000242704">
    <property type="component" value="Unassembled WGS sequence"/>
</dbReference>
<evidence type="ECO:0000313" key="1">
    <source>
        <dbReference type="EMBL" id="PTG11501.1"/>
    </source>
</evidence>
<gene>
    <name evidence="1" type="ORF">BU653_10925</name>
</gene>
<dbReference type="AlphaFoldDB" id="A0AAE5W7W4"/>
<protein>
    <recommendedName>
        <fullName evidence="3">ISL3 family transposase</fullName>
    </recommendedName>
</protein>
<comment type="caution">
    <text evidence="1">The sequence shown here is derived from an EMBL/GenBank/DDBJ whole genome shotgun (WGS) entry which is preliminary data.</text>
</comment>
<dbReference type="EMBL" id="PZBZ01000083">
    <property type="protein sequence ID" value="PTG11501.1"/>
    <property type="molecule type" value="Genomic_DNA"/>
</dbReference>
<proteinExistence type="predicted"/>